<keyword evidence="3" id="KW-1185">Reference proteome</keyword>
<accession>A0ABR3Z5X7</accession>
<feature type="region of interest" description="Disordered" evidence="1">
    <location>
        <begin position="1"/>
        <end position="83"/>
    </location>
</feature>
<feature type="compositionally biased region" description="Low complexity" evidence="1">
    <location>
        <begin position="33"/>
        <end position="43"/>
    </location>
</feature>
<dbReference type="Proteomes" id="UP001583186">
    <property type="component" value="Unassembled WGS sequence"/>
</dbReference>
<organism evidence="2 3">
    <name type="scientific">Sporothrix stenoceras</name>
    <dbReference type="NCBI Taxonomy" id="5173"/>
    <lineage>
        <taxon>Eukaryota</taxon>
        <taxon>Fungi</taxon>
        <taxon>Dikarya</taxon>
        <taxon>Ascomycota</taxon>
        <taxon>Pezizomycotina</taxon>
        <taxon>Sordariomycetes</taxon>
        <taxon>Sordariomycetidae</taxon>
        <taxon>Ophiostomatales</taxon>
        <taxon>Ophiostomataceae</taxon>
        <taxon>Sporothrix</taxon>
    </lineage>
</organism>
<reference evidence="2 3" key="1">
    <citation type="journal article" date="2024" name="IMA Fungus">
        <title>IMA Genome - F19 : A genome assembly and annotation guide to empower mycologists, including annotated draft genome sequences of Ceratocystis pirilliformis, Diaporthe australafricana, Fusarium ophioides, Paecilomyces lecythidis, and Sporothrix stenoceras.</title>
        <authorList>
            <person name="Aylward J."/>
            <person name="Wilson A.M."/>
            <person name="Visagie C.M."/>
            <person name="Spraker J."/>
            <person name="Barnes I."/>
            <person name="Buitendag C."/>
            <person name="Ceriani C."/>
            <person name="Del Mar Angel L."/>
            <person name="du Plessis D."/>
            <person name="Fuchs T."/>
            <person name="Gasser K."/>
            <person name="Kramer D."/>
            <person name="Li W."/>
            <person name="Munsamy K."/>
            <person name="Piso A."/>
            <person name="Price J.L."/>
            <person name="Sonnekus B."/>
            <person name="Thomas C."/>
            <person name="van der Nest A."/>
            <person name="van Dijk A."/>
            <person name="van Heerden A."/>
            <person name="van Vuuren N."/>
            <person name="Yilmaz N."/>
            <person name="Duong T.A."/>
            <person name="van der Merwe N.A."/>
            <person name="Wingfield M.J."/>
            <person name="Wingfield B.D."/>
        </authorList>
    </citation>
    <scope>NUCLEOTIDE SEQUENCE [LARGE SCALE GENOMIC DNA]</scope>
    <source>
        <strain evidence="2 3">CMW 5346</strain>
    </source>
</reference>
<feature type="compositionally biased region" description="Polar residues" evidence="1">
    <location>
        <begin position="65"/>
        <end position="82"/>
    </location>
</feature>
<proteinExistence type="predicted"/>
<evidence type="ECO:0000313" key="2">
    <source>
        <dbReference type="EMBL" id="KAL1895612.1"/>
    </source>
</evidence>
<feature type="compositionally biased region" description="Basic and acidic residues" evidence="1">
    <location>
        <begin position="11"/>
        <end position="30"/>
    </location>
</feature>
<name>A0ABR3Z5X7_9PEZI</name>
<dbReference type="EMBL" id="JAWCUI010000026">
    <property type="protein sequence ID" value="KAL1895612.1"/>
    <property type="molecule type" value="Genomic_DNA"/>
</dbReference>
<evidence type="ECO:0000313" key="3">
    <source>
        <dbReference type="Proteomes" id="UP001583186"/>
    </source>
</evidence>
<protein>
    <submittedName>
        <fullName evidence="2">Uncharacterized protein</fullName>
    </submittedName>
</protein>
<feature type="region of interest" description="Disordered" evidence="1">
    <location>
        <begin position="92"/>
        <end position="111"/>
    </location>
</feature>
<gene>
    <name evidence="2" type="ORF">Sste5346_005081</name>
</gene>
<sequence length="124" mass="12518">MAALLGAIKGGQDRPQADQTRDDVPFRNGKDGLNGSNGLNGNSSNGGGGSNGNNGNSIAAPPAASSGTANSLPKTPTSSDSQAFHALISRSSLRGITTTHSRSRNVDKSQDAKALAWTICPDPS</sequence>
<evidence type="ECO:0000256" key="1">
    <source>
        <dbReference type="SAM" id="MobiDB-lite"/>
    </source>
</evidence>
<comment type="caution">
    <text evidence="2">The sequence shown here is derived from an EMBL/GenBank/DDBJ whole genome shotgun (WGS) entry which is preliminary data.</text>
</comment>